<dbReference type="EMBL" id="QXGA01002442">
    <property type="protein sequence ID" value="KAE9097663.1"/>
    <property type="molecule type" value="Genomic_DNA"/>
</dbReference>
<accession>A0A6A3L817</accession>
<comment type="caution">
    <text evidence="2">The sequence shown here is derived from an EMBL/GenBank/DDBJ whole genome shotgun (WGS) entry which is preliminary data.</text>
</comment>
<proteinExistence type="predicted"/>
<evidence type="ECO:0000313" key="7">
    <source>
        <dbReference type="EMBL" id="KAE9232013.1"/>
    </source>
</evidence>
<evidence type="ECO:0000313" key="17">
    <source>
        <dbReference type="Proteomes" id="UP000486351"/>
    </source>
</evidence>
<dbReference type="EMBL" id="QXGE01000551">
    <property type="protein sequence ID" value="KAE9309287.1"/>
    <property type="molecule type" value="Genomic_DNA"/>
</dbReference>
<dbReference type="EMBL" id="QXGD01000607">
    <property type="protein sequence ID" value="KAE9232013.1"/>
    <property type="molecule type" value="Genomic_DNA"/>
</dbReference>
<sequence>MVAGETWSTATDNVFDSSVLGSAFDSTFDAD</sequence>
<dbReference type="Proteomes" id="UP000441208">
    <property type="component" value="Unassembled WGS sequence"/>
</dbReference>
<name>A0A6A3L817_9STRA</name>
<evidence type="ECO:0000313" key="10">
    <source>
        <dbReference type="Proteomes" id="UP000429523"/>
    </source>
</evidence>
<evidence type="ECO:0000313" key="14">
    <source>
        <dbReference type="Proteomes" id="UP000441208"/>
    </source>
</evidence>
<evidence type="ECO:0000313" key="13">
    <source>
        <dbReference type="Proteomes" id="UP000440732"/>
    </source>
</evidence>
<dbReference type="EMBL" id="QXFW01000358">
    <property type="protein sequence ID" value="KAE9014840.1"/>
    <property type="molecule type" value="Genomic_DNA"/>
</dbReference>
<dbReference type="Proteomes" id="UP000476176">
    <property type="component" value="Unassembled WGS sequence"/>
</dbReference>
<dbReference type="Proteomes" id="UP000429523">
    <property type="component" value="Unassembled WGS sequence"/>
</dbReference>
<dbReference type="EMBL" id="QXFZ01000556">
    <property type="protein sequence ID" value="KAE9112107.1"/>
    <property type="molecule type" value="Genomic_DNA"/>
</dbReference>
<reference evidence="15 16" key="1">
    <citation type="submission" date="2018-09" db="EMBL/GenBank/DDBJ databases">
        <title>Genomic investigation of the strawberry pathogen Phytophthora fragariae indicates pathogenicity is determined by transcriptional variation in three key races.</title>
        <authorList>
            <person name="Adams T.M."/>
            <person name="Armitage A.D."/>
            <person name="Sobczyk M.K."/>
            <person name="Bates H.J."/>
            <person name="Dunwell J.M."/>
            <person name="Nellist C.F."/>
            <person name="Harrison R.J."/>
        </authorList>
    </citation>
    <scope>NUCLEOTIDE SEQUENCE [LARGE SCALE GENOMIC DNA]</scope>
    <source>
        <strain evidence="9 11">A4</strain>
        <strain evidence="7 12">BC-1</strain>
        <strain evidence="6 16">BC-23</strain>
        <strain evidence="3 13">NOV-5</strain>
        <strain evidence="5 14">NOV-71</strain>
        <strain evidence="8 17">NOV-77</strain>
        <strain evidence="1 10">NOV-9</strain>
        <strain evidence="4 18">ONT-3</strain>
        <strain evidence="2 15">SCRP245</strain>
    </source>
</reference>
<evidence type="ECO:0000313" key="5">
    <source>
        <dbReference type="EMBL" id="KAE9112107.1"/>
    </source>
</evidence>
<evidence type="ECO:0000313" key="18">
    <source>
        <dbReference type="Proteomes" id="UP000488956"/>
    </source>
</evidence>
<evidence type="ECO:0000313" key="8">
    <source>
        <dbReference type="EMBL" id="KAE9289071.1"/>
    </source>
</evidence>
<evidence type="ECO:0000313" key="3">
    <source>
        <dbReference type="EMBL" id="KAE9097663.1"/>
    </source>
</evidence>
<evidence type="ECO:0000313" key="1">
    <source>
        <dbReference type="EMBL" id="KAE8940396.1"/>
    </source>
</evidence>
<dbReference type="Proteomes" id="UP000460718">
    <property type="component" value="Unassembled WGS sequence"/>
</dbReference>
<dbReference type="EMBL" id="QXGF01000428">
    <property type="protein sequence ID" value="KAE8940396.1"/>
    <property type="molecule type" value="Genomic_DNA"/>
</dbReference>
<evidence type="ECO:0000313" key="9">
    <source>
        <dbReference type="EMBL" id="KAE9309287.1"/>
    </source>
</evidence>
<dbReference type="Proteomes" id="UP000437068">
    <property type="component" value="Unassembled WGS sequence"/>
</dbReference>
<dbReference type="EMBL" id="QXFX01000568">
    <property type="protein sequence ID" value="KAE9111111.1"/>
    <property type="molecule type" value="Genomic_DNA"/>
</dbReference>
<evidence type="ECO:0000313" key="4">
    <source>
        <dbReference type="EMBL" id="KAE9111111.1"/>
    </source>
</evidence>
<evidence type="ECO:0000313" key="15">
    <source>
        <dbReference type="Proteomes" id="UP000460718"/>
    </source>
</evidence>
<evidence type="ECO:0000313" key="12">
    <source>
        <dbReference type="Proteomes" id="UP000440367"/>
    </source>
</evidence>
<evidence type="ECO:0000313" key="6">
    <source>
        <dbReference type="EMBL" id="KAE9187341.1"/>
    </source>
</evidence>
<dbReference type="Proteomes" id="UP000440732">
    <property type="component" value="Unassembled WGS sequence"/>
</dbReference>
<dbReference type="AlphaFoldDB" id="A0A6A3L817"/>
<dbReference type="Proteomes" id="UP000488956">
    <property type="component" value="Unassembled WGS sequence"/>
</dbReference>
<dbReference type="Proteomes" id="UP000486351">
    <property type="component" value="Unassembled WGS sequence"/>
</dbReference>
<gene>
    <name evidence="9" type="ORF">PF001_g10752</name>
    <name evidence="7" type="ORF">PF002_g12509</name>
    <name evidence="6" type="ORF">PF004_g22824</name>
    <name evidence="3" type="ORF">PF006_g23522</name>
    <name evidence="5" type="ORF">PF007_g11217</name>
    <name evidence="8" type="ORF">PF008_g25975</name>
    <name evidence="1" type="ORF">PF009_g9799</name>
    <name evidence="4" type="ORF">PF010_g10925</name>
    <name evidence="2" type="ORF">PF011_g7877</name>
</gene>
<organism evidence="2 15">
    <name type="scientific">Phytophthora fragariae</name>
    <dbReference type="NCBI Taxonomy" id="53985"/>
    <lineage>
        <taxon>Eukaryota</taxon>
        <taxon>Sar</taxon>
        <taxon>Stramenopiles</taxon>
        <taxon>Oomycota</taxon>
        <taxon>Peronosporomycetes</taxon>
        <taxon>Peronosporales</taxon>
        <taxon>Peronosporaceae</taxon>
        <taxon>Phytophthora</taxon>
    </lineage>
</organism>
<protein>
    <submittedName>
        <fullName evidence="2">Uncharacterized protein</fullName>
    </submittedName>
</protein>
<dbReference type="Proteomes" id="UP000440367">
    <property type="component" value="Unassembled WGS sequence"/>
</dbReference>
<evidence type="ECO:0000313" key="2">
    <source>
        <dbReference type="EMBL" id="KAE9014840.1"/>
    </source>
</evidence>
<evidence type="ECO:0000313" key="11">
    <source>
        <dbReference type="Proteomes" id="UP000437068"/>
    </source>
</evidence>
<dbReference type="EMBL" id="QXFY01003062">
    <property type="protein sequence ID" value="KAE9289071.1"/>
    <property type="molecule type" value="Genomic_DNA"/>
</dbReference>
<dbReference type="EMBL" id="QXGC01002347">
    <property type="protein sequence ID" value="KAE9187341.1"/>
    <property type="molecule type" value="Genomic_DNA"/>
</dbReference>
<evidence type="ECO:0000313" key="16">
    <source>
        <dbReference type="Proteomes" id="UP000476176"/>
    </source>
</evidence>